<reference evidence="1" key="2">
    <citation type="submission" date="2020-11" db="EMBL/GenBank/DDBJ databases">
        <authorList>
            <consortium name="DOE Joint Genome Institute"/>
            <person name="Kuo A."/>
            <person name="Miyauchi S."/>
            <person name="Kiss E."/>
            <person name="Drula E."/>
            <person name="Kohler A."/>
            <person name="Sanchez-Garcia M."/>
            <person name="Andreopoulos B."/>
            <person name="Barry K.W."/>
            <person name="Bonito G."/>
            <person name="Buee M."/>
            <person name="Carver A."/>
            <person name="Chen C."/>
            <person name="Cichocki N."/>
            <person name="Clum A."/>
            <person name="Culley D."/>
            <person name="Crous P.W."/>
            <person name="Fauchery L."/>
            <person name="Girlanda M."/>
            <person name="Hayes R."/>
            <person name="Keri Z."/>
            <person name="Labutti K."/>
            <person name="Lipzen A."/>
            <person name="Lombard V."/>
            <person name="Magnuson J."/>
            <person name="Maillard F."/>
            <person name="Morin E."/>
            <person name="Murat C."/>
            <person name="Nolan M."/>
            <person name="Ohm R."/>
            <person name="Pangilinan J."/>
            <person name="Pereira M."/>
            <person name="Perotto S."/>
            <person name="Peter M."/>
            <person name="Riley R."/>
            <person name="Sitrit Y."/>
            <person name="Stielow B."/>
            <person name="Szollosi G."/>
            <person name="Zifcakova L."/>
            <person name="Stursova M."/>
            <person name="Spatafora J.W."/>
            <person name="Tedersoo L."/>
            <person name="Vaario L.-M."/>
            <person name="Yamada A."/>
            <person name="Yan M."/>
            <person name="Wang P."/>
            <person name="Xu J."/>
            <person name="Bruns T."/>
            <person name="Baldrian P."/>
            <person name="Vilgalys R."/>
            <person name="Henrissat B."/>
            <person name="Grigoriev I.V."/>
            <person name="Hibbett D."/>
            <person name="Nagy L.G."/>
            <person name="Martin F.M."/>
        </authorList>
    </citation>
    <scope>NUCLEOTIDE SEQUENCE</scope>
    <source>
        <strain evidence="1">UH-Tt-Lm1</strain>
    </source>
</reference>
<proteinExistence type="predicted"/>
<name>A0A9P6L3U1_9AGAM</name>
<evidence type="ECO:0000313" key="1">
    <source>
        <dbReference type="EMBL" id="KAF9780967.1"/>
    </source>
</evidence>
<evidence type="ECO:0000313" key="2">
    <source>
        <dbReference type="Proteomes" id="UP000736335"/>
    </source>
</evidence>
<accession>A0A9P6L3U1</accession>
<sequence length="384" mass="43228">MGSPSPPVESESDYIIRKFVWHSSDVAHVEAKIFELCKGDFGIPKHHHSAPVKSSNGSIPISNAIFLPSPGEPLEDYHWDITGKSGPPPLPDYRELWVHETNSNADGLSRARTPLELCMTVGHAMLGWLSMMHKGFLHRDVGMPGVFHLFDPIRMVPFVPGDFGQVLGQPEAWKGDQLLQDQVERLQKAVAGLGITDICHGVIQPSDMTVDMKDYYTSGGKAHRPDYYDYMSSGLLRAVRLSEPYLHSPVDDLESFYYTMQWAGVNNDGSDSGRHETDHLDALRAKLSDSADNRFQATLFVHRIRPENQEDIQRFGKFLAKLAPVFKEWYPSILALTKSWRTVKPGVDGADDVSRYYIRHGLVFAYRGVADYLKIVHKHRESLG</sequence>
<dbReference type="Proteomes" id="UP000736335">
    <property type="component" value="Unassembled WGS sequence"/>
</dbReference>
<evidence type="ECO:0008006" key="3">
    <source>
        <dbReference type="Google" id="ProtNLM"/>
    </source>
</evidence>
<comment type="caution">
    <text evidence="1">The sequence shown here is derived from an EMBL/GenBank/DDBJ whole genome shotgun (WGS) entry which is preliminary data.</text>
</comment>
<dbReference type="EMBL" id="WIUZ02000015">
    <property type="protein sequence ID" value="KAF9780967.1"/>
    <property type="molecule type" value="Genomic_DNA"/>
</dbReference>
<organism evidence="1 2">
    <name type="scientific">Thelephora terrestris</name>
    <dbReference type="NCBI Taxonomy" id="56493"/>
    <lineage>
        <taxon>Eukaryota</taxon>
        <taxon>Fungi</taxon>
        <taxon>Dikarya</taxon>
        <taxon>Basidiomycota</taxon>
        <taxon>Agaricomycotina</taxon>
        <taxon>Agaricomycetes</taxon>
        <taxon>Thelephorales</taxon>
        <taxon>Thelephoraceae</taxon>
        <taxon>Thelephora</taxon>
    </lineage>
</organism>
<reference evidence="1" key="1">
    <citation type="journal article" date="2020" name="Nat. Commun.">
        <title>Large-scale genome sequencing of mycorrhizal fungi provides insights into the early evolution of symbiotic traits.</title>
        <authorList>
            <person name="Miyauchi S."/>
            <person name="Kiss E."/>
            <person name="Kuo A."/>
            <person name="Drula E."/>
            <person name="Kohler A."/>
            <person name="Sanchez-Garcia M."/>
            <person name="Morin E."/>
            <person name="Andreopoulos B."/>
            <person name="Barry K.W."/>
            <person name="Bonito G."/>
            <person name="Buee M."/>
            <person name="Carver A."/>
            <person name="Chen C."/>
            <person name="Cichocki N."/>
            <person name="Clum A."/>
            <person name="Culley D."/>
            <person name="Crous P.W."/>
            <person name="Fauchery L."/>
            <person name="Girlanda M."/>
            <person name="Hayes R.D."/>
            <person name="Keri Z."/>
            <person name="LaButti K."/>
            <person name="Lipzen A."/>
            <person name="Lombard V."/>
            <person name="Magnuson J."/>
            <person name="Maillard F."/>
            <person name="Murat C."/>
            <person name="Nolan M."/>
            <person name="Ohm R.A."/>
            <person name="Pangilinan J."/>
            <person name="Pereira M.F."/>
            <person name="Perotto S."/>
            <person name="Peter M."/>
            <person name="Pfister S."/>
            <person name="Riley R."/>
            <person name="Sitrit Y."/>
            <person name="Stielow J.B."/>
            <person name="Szollosi G."/>
            <person name="Zifcakova L."/>
            <person name="Stursova M."/>
            <person name="Spatafora J.W."/>
            <person name="Tedersoo L."/>
            <person name="Vaario L.M."/>
            <person name="Yamada A."/>
            <person name="Yan M."/>
            <person name="Wang P."/>
            <person name="Xu J."/>
            <person name="Bruns T."/>
            <person name="Baldrian P."/>
            <person name="Vilgalys R."/>
            <person name="Dunand C."/>
            <person name="Henrissat B."/>
            <person name="Grigoriev I.V."/>
            <person name="Hibbett D."/>
            <person name="Nagy L.G."/>
            <person name="Martin F.M."/>
        </authorList>
    </citation>
    <scope>NUCLEOTIDE SEQUENCE</scope>
    <source>
        <strain evidence="1">UH-Tt-Lm1</strain>
    </source>
</reference>
<gene>
    <name evidence="1" type="ORF">BJ322DRAFT_1082482</name>
</gene>
<dbReference type="OrthoDB" id="3182677at2759"/>
<keyword evidence="2" id="KW-1185">Reference proteome</keyword>
<dbReference type="AlphaFoldDB" id="A0A9P6L3U1"/>
<protein>
    <recommendedName>
        <fullName evidence="3">Fungal-type protein kinase domain-containing protein</fullName>
    </recommendedName>
</protein>